<evidence type="ECO:0000313" key="2">
    <source>
        <dbReference type="Proteomes" id="UP000298061"/>
    </source>
</evidence>
<dbReference type="AlphaFoldDB" id="A0A4Z0ABA1"/>
<protein>
    <submittedName>
        <fullName evidence="1">Uncharacterized protein</fullName>
    </submittedName>
</protein>
<gene>
    <name evidence="1" type="ORF">EWM64_g748</name>
</gene>
<evidence type="ECO:0000313" key="1">
    <source>
        <dbReference type="EMBL" id="TFY83269.1"/>
    </source>
</evidence>
<keyword evidence="2" id="KW-1185">Reference proteome</keyword>
<sequence length="163" mass="18482">MPFDLRVLSIRAEYSGACGSLAERWSAAHWPIIFKDCIGVEHIIVSQSVAPSLLDALLDYITPHPSHSSRLQEVFDFSTLKTISIDFIDPDEDNTLEPLFPGQLAESLCQAQNAGRMGPVELYVSEWEDLDEWEAHFDCVHSLPQQTYFREGNFWDQYDATDG</sequence>
<dbReference type="Proteomes" id="UP000298061">
    <property type="component" value="Unassembled WGS sequence"/>
</dbReference>
<reference evidence="1 2" key="1">
    <citation type="submission" date="2019-02" db="EMBL/GenBank/DDBJ databases">
        <title>Genome sequencing of the rare red list fungi Hericium alpestre (H. flagellum).</title>
        <authorList>
            <person name="Buettner E."/>
            <person name="Kellner H."/>
        </authorList>
    </citation>
    <scope>NUCLEOTIDE SEQUENCE [LARGE SCALE GENOMIC DNA]</scope>
    <source>
        <strain evidence="1 2">DSM 108284</strain>
    </source>
</reference>
<dbReference type="EMBL" id="SFCI01000040">
    <property type="protein sequence ID" value="TFY83269.1"/>
    <property type="molecule type" value="Genomic_DNA"/>
</dbReference>
<proteinExistence type="predicted"/>
<accession>A0A4Z0ABA1</accession>
<comment type="caution">
    <text evidence="1">The sequence shown here is derived from an EMBL/GenBank/DDBJ whole genome shotgun (WGS) entry which is preliminary data.</text>
</comment>
<organism evidence="1 2">
    <name type="scientific">Hericium alpestre</name>
    <dbReference type="NCBI Taxonomy" id="135208"/>
    <lineage>
        <taxon>Eukaryota</taxon>
        <taxon>Fungi</taxon>
        <taxon>Dikarya</taxon>
        <taxon>Basidiomycota</taxon>
        <taxon>Agaricomycotina</taxon>
        <taxon>Agaricomycetes</taxon>
        <taxon>Russulales</taxon>
        <taxon>Hericiaceae</taxon>
        <taxon>Hericium</taxon>
    </lineage>
</organism>
<name>A0A4Z0ABA1_9AGAM</name>